<proteinExistence type="predicted"/>
<reference evidence="1 2" key="1">
    <citation type="submission" date="2013-06" db="EMBL/GenBank/DDBJ databases">
        <title>Whole genome shotgun sequence of Bacillus selenatarsenatis SF-1.</title>
        <authorList>
            <person name="Kuroda M."/>
            <person name="Sei K."/>
            <person name="Yamashita M."/>
            <person name="Ike M."/>
        </authorList>
    </citation>
    <scope>NUCLEOTIDE SEQUENCE [LARGE SCALE GENOMIC DNA]</scope>
    <source>
        <strain evidence="1 2">SF-1</strain>
    </source>
</reference>
<dbReference type="Proteomes" id="UP000031014">
    <property type="component" value="Unassembled WGS sequence"/>
</dbReference>
<name>A0A0A8X3J0_MESS1</name>
<gene>
    <name evidence="1" type="ORF">SAMD00020551_2629</name>
</gene>
<keyword evidence="2" id="KW-1185">Reference proteome</keyword>
<dbReference type="EMBL" id="BASE01000058">
    <property type="protein sequence ID" value="GAM14478.1"/>
    <property type="molecule type" value="Genomic_DNA"/>
</dbReference>
<dbReference type="AlphaFoldDB" id="A0A0A8X3J0"/>
<organism evidence="1 2">
    <name type="scientific">Mesobacillus selenatarsenatis (strain DSM 18680 / JCM 14380 / FERM P-15431 / SF-1)</name>
    <dbReference type="NCBI Taxonomy" id="1321606"/>
    <lineage>
        <taxon>Bacteria</taxon>
        <taxon>Bacillati</taxon>
        <taxon>Bacillota</taxon>
        <taxon>Bacilli</taxon>
        <taxon>Bacillales</taxon>
        <taxon>Bacillaceae</taxon>
        <taxon>Mesobacillus</taxon>
    </lineage>
</organism>
<sequence>MVLSKPDRGSGILTALPLDQEKLSQKRWYLDSFGLESRKAVIKTTESLQLWF</sequence>
<comment type="caution">
    <text evidence="1">The sequence shown here is derived from an EMBL/GenBank/DDBJ whole genome shotgun (WGS) entry which is preliminary data.</text>
</comment>
<evidence type="ECO:0000313" key="1">
    <source>
        <dbReference type="EMBL" id="GAM14478.1"/>
    </source>
</evidence>
<evidence type="ECO:0000313" key="2">
    <source>
        <dbReference type="Proteomes" id="UP000031014"/>
    </source>
</evidence>
<protein>
    <submittedName>
        <fullName evidence="1">Uncharacterized protein</fullName>
    </submittedName>
</protein>
<accession>A0A0A8X3J0</accession>